<reference evidence="7" key="1">
    <citation type="submission" date="2013-11" db="EMBL/GenBank/DDBJ databases">
        <title>Genome sequence of the fusiform rust pathogen reveals effectors for host alternation and coevolution with pine.</title>
        <authorList>
            <consortium name="DOE Joint Genome Institute"/>
            <person name="Smith K."/>
            <person name="Pendleton A."/>
            <person name="Kubisiak T."/>
            <person name="Anderson C."/>
            <person name="Salamov A."/>
            <person name="Aerts A."/>
            <person name="Riley R."/>
            <person name="Clum A."/>
            <person name="Lindquist E."/>
            <person name="Ence D."/>
            <person name="Campbell M."/>
            <person name="Kronenberg Z."/>
            <person name="Feau N."/>
            <person name="Dhillon B."/>
            <person name="Hamelin R."/>
            <person name="Burleigh J."/>
            <person name="Smith J."/>
            <person name="Yandell M."/>
            <person name="Nelson C."/>
            <person name="Grigoriev I."/>
            <person name="Davis J."/>
        </authorList>
    </citation>
    <scope>NUCLEOTIDE SEQUENCE</scope>
    <source>
        <strain evidence="7">G11</strain>
    </source>
</reference>
<evidence type="ECO:0000259" key="6">
    <source>
        <dbReference type="PROSITE" id="PS50195"/>
    </source>
</evidence>
<evidence type="ECO:0000256" key="3">
    <source>
        <dbReference type="ARBA" id="ARBA00023054"/>
    </source>
</evidence>
<feature type="domain" description="PX" evidence="6">
    <location>
        <begin position="3"/>
        <end position="144"/>
    </location>
</feature>
<keyword evidence="8" id="KW-1185">Reference proteome</keyword>
<dbReference type="InterPro" id="IPR000727">
    <property type="entry name" value="T_SNARE_dom"/>
</dbReference>
<dbReference type="SMART" id="SM00397">
    <property type="entry name" value="t_SNARE"/>
    <property type="match status" value="1"/>
</dbReference>
<evidence type="ECO:0000313" key="7">
    <source>
        <dbReference type="EMBL" id="KAG0152369.1"/>
    </source>
</evidence>
<sequence>MIEIQSLYIKSYEVVTENNQKFVRYKIEVTTRLKSYVVRRRYSEFVQLRIDLGAELQRAHQLDRALQPGQKNSLAVLPVLPPKTRGVISYLTGSSSIADPATLLERQQALERWLKTIIVNKDLRAATASSPSLISFLEYERPPQAKPVNGAGDLAEPILFTPQAWLIEHNDLKAAIRDIYALLSERDQFNQRRHQNPASSSATTELLESNRLSVDAKRQLASVSSRVGNLLESLQQLSGPSGITKAGMSLSVGEVERRSKLLTSLQDECEKLRKLTVFAHTEAGVGLRNRIERPAEHADQRAELLGGGSRGRPTTRVLGGPATAVAEETATTRGLDNRGLMEYQVQTKMVEEQDSKLKSLTEILQRQKMLGMLINAELVEQNEILDDLGNEVDLSSRKLKDAKKKMDRLTG</sequence>
<dbReference type="GO" id="GO:0000329">
    <property type="term" value="C:fungal-type vacuole membrane"/>
    <property type="evidence" value="ECO:0007669"/>
    <property type="project" value="UniProtKB-ARBA"/>
</dbReference>
<dbReference type="PROSITE" id="PS50192">
    <property type="entry name" value="T_SNARE"/>
    <property type="match status" value="1"/>
</dbReference>
<dbReference type="Proteomes" id="UP000886653">
    <property type="component" value="Unassembled WGS sequence"/>
</dbReference>
<dbReference type="FunFam" id="1.20.5.110:FF:000058">
    <property type="entry name" value="VAM7p Vacuolar SNARE protein"/>
    <property type="match status" value="1"/>
</dbReference>
<dbReference type="InterPro" id="IPR001683">
    <property type="entry name" value="PX_dom"/>
</dbReference>
<dbReference type="PROSITE" id="PS50195">
    <property type="entry name" value="PX"/>
    <property type="match status" value="1"/>
</dbReference>
<evidence type="ECO:0008006" key="9">
    <source>
        <dbReference type="Google" id="ProtNLM"/>
    </source>
</evidence>
<dbReference type="OrthoDB" id="428895at2759"/>
<keyword evidence="2" id="KW-0926">Vacuole</keyword>
<keyword evidence="3" id="KW-0175">Coiled coil</keyword>
<dbReference type="Gene3D" id="1.20.5.110">
    <property type="match status" value="1"/>
</dbReference>
<dbReference type="SUPFAM" id="SSF64268">
    <property type="entry name" value="PX domain"/>
    <property type="match status" value="1"/>
</dbReference>
<dbReference type="EMBL" id="MU167208">
    <property type="protein sequence ID" value="KAG0152369.1"/>
    <property type="molecule type" value="Genomic_DNA"/>
</dbReference>
<feature type="domain" description="T-SNARE coiled-coil homology" evidence="5">
    <location>
        <begin position="347"/>
        <end position="409"/>
    </location>
</feature>
<protein>
    <recommendedName>
        <fullName evidence="9">Syntaxin</fullName>
    </recommendedName>
</protein>
<dbReference type="GO" id="GO:0016192">
    <property type="term" value="P:vesicle-mediated transport"/>
    <property type="evidence" value="ECO:0007669"/>
    <property type="project" value="UniProtKB-ARBA"/>
</dbReference>
<dbReference type="InterPro" id="IPR036871">
    <property type="entry name" value="PX_dom_sf"/>
</dbReference>
<comment type="function">
    <text evidence="4">Essential for proper morphogenesis of the vacuole. May exist as structural reinforcement on the surface of the vacuolar membrane and be required for maintenance against rupture by osmotic pressure.</text>
</comment>
<evidence type="ECO:0000256" key="1">
    <source>
        <dbReference type="ARBA" id="ARBA00004116"/>
    </source>
</evidence>
<evidence type="ECO:0000313" key="8">
    <source>
        <dbReference type="Proteomes" id="UP000886653"/>
    </source>
</evidence>
<evidence type="ECO:0000259" key="5">
    <source>
        <dbReference type="PROSITE" id="PS50192"/>
    </source>
</evidence>
<dbReference type="CDD" id="cd15858">
    <property type="entry name" value="SNARE_VAM7"/>
    <property type="match status" value="1"/>
</dbReference>
<dbReference type="GO" id="GO:0035091">
    <property type="term" value="F:phosphatidylinositol binding"/>
    <property type="evidence" value="ECO:0007669"/>
    <property type="project" value="InterPro"/>
</dbReference>
<dbReference type="GO" id="GO:0007034">
    <property type="term" value="P:vacuolar transport"/>
    <property type="evidence" value="ECO:0007669"/>
    <property type="project" value="UniProtKB-ARBA"/>
</dbReference>
<gene>
    <name evidence="7" type="ORF">CROQUDRAFT_649765</name>
</gene>
<evidence type="ECO:0000256" key="2">
    <source>
        <dbReference type="ARBA" id="ARBA00022554"/>
    </source>
</evidence>
<proteinExistence type="predicted"/>
<organism evidence="7 8">
    <name type="scientific">Cronartium quercuum f. sp. fusiforme G11</name>
    <dbReference type="NCBI Taxonomy" id="708437"/>
    <lineage>
        <taxon>Eukaryota</taxon>
        <taxon>Fungi</taxon>
        <taxon>Dikarya</taxon>
        <taxon>Basidiomycota</taxon>
        <taxon>Pucciniomycotina</taxon>
        <taxon>Pucciniomycetes</taxon>
        <taxon>Pucciniales</taxon>
        <taxon>Coleosporiaceae</taxon>
        <taxon>Cronartium</taxon>
    </lineage>
</organism>
<dbReference type="Gene3D" id="3.30.1520.10">
    <property type="entry name" value="Phox-like domain"/>
    <property type="match status" value="1"/>
</dbReference>
<dbReference type="Pfam" id="PF00787">
    <property type="entry name" value="PX"/>
    <property type="match status" value="1"/>
</dbReference>
<name>A0A9P6NUV5_9BASI</name>
<dbReference type="GO" id="GO:0097576">
    <property type="term" value="P:vacuole fusion"/>
    <property type="evidence" value="ECO:0007669"/>
    <property type="project" value="UniProtKB-ARBA"/>
</dbReference>
<dbReference type="SMART" id="SM00312">
    <property type="entry name" value="PX"/>
    <property type="match status" value="1"/>
</dbReference>
<comment type="caution">
    <text evidence="7">The sequence shown here is derived from an EMBL/GenBank/DDBJ whole genome shotgun (WGS) entry which is preliminary data.</text>
</comment>
<accession>A0A9P6NUV5</accession>
<comment type="subcellular location">
    <subcellularLocation>
        <location evidence="1">Vacuole</location>
    </subcellularLocation>
</comment>
<dbReference type="CDD" id="cd06093">
    <property type="entry name" value="PX_domain"/>
    <property type="match status" value="1"/>
</dbReference>
<evidence type="ECO:0000256" key="4">
    <source>
        <dbReference type="ARBA" id="ARBA00054927"/>
    </source>
</evidence>
<dbReference type="SUPFAM" id="SSF58038">
    <property type="entry name" value="SNARE fusion complex"/>
    <property type="match status" value="1"/>
</dbReference>
<dbReference type="AlphaFoldDB" id="A0A9P6NUV5"/>